<proteinExistence type="predicted"/>
<dbReference type="InterPro" id="IPR025746">
    <property type="entry name" value="PilX_N_dom"/>
</dbReference>
<reference evidence="2 3" key="1">
    <citation type="submission" date="2016-03" db="EMBL/GenBank/DDBJ databases">
        <title>Genome sequence of Variovorax paradoxus KB5.</title>
        <authorList>
            <person name="Jeong H."/>
            <person name="Hong C.E."/>
            <person name="Jo S.H."/>
            <person name="Park J.M."/>
        </authorList>
    </citation>
    <scope>NUCLEOTIDE SEQUENCE [LARGE SCALE GENOMIC DNA]</scope>
    <source>
        <strain evidence="2 3">KB5</strain>
    </source>
</reference>
<dbReference type="Pfam" id="PF14341">
    <property type="entry name" value="PilX_N"/>
    <property type="match status" value="1"/>
</dbReference>
<evidence type="ECO:0000313" key="2">
    <source>
        <dbReference type="EMBL" id="OAK57759.1"/>
    </source>
</evidence>
<accession>A0AA91DHM8</accession>
<sequence>MRHLVDRRTPAAQRGFSLFIVLTMLLLSALLALAGARTALLLESVAGNQREHQRAFEAAEAVLLDAERDIRQLAYADSTETYVACAALPKSPCRKAEDGRVFPDRDTGWVTVYMNDGANSCEQGICYFAAPDSVAAASGSEAYRFWSRNPYASEHASYGQFTGAPHAGNPALRNAKYWIEVIDRKNGKYPLYRITAVATGTRSASTAGGTQVELQMAFDPDPVAARMN</sequence>
<evidence type="ECO:0000313" key="3">
    <source>
        <dbReference type="Proteomes" id="UP000077852"/>
    </source>
</evidence>
<dbReference type="AlphaFoldDB" id="A0AA91DHM8"/>
<name>A0AA91DHM8_VARPD</name>
<organism evidence="2 3">
    <name type="scientific">Variovorax paradoxus</name>
    <dbReference type="NCBI Taxonomy" id="34073"/>
    <lineage>
        <taxon>Bacteria</taxon>
        <taxon>Pseudomonadati</taxon>
        <taxon>Pseudomonadota</taxon>
        <taxon>Betaproteobacteria</taxon>
        <taxon>Burkholderiales</taxon>
        <taxon>Comamonadaceae</taxon>
        <taxon>Variovorax</taxon>
    </lineage>
</organism>
<comment type="caution">
    <text evidence="2">The sequence shown here is derived from an EMBL/GenBank/DDBJ whole genome shotgun (WGS) entry which is preliminary data.</text>
</comment>
<feature type="domain" description="Type 4 fimbrial biogenesis protein PilX N-terminal" evidence="1">
    <location>
        <begin position="14"/>
        <end position="63"/>
    </location>
</feature>
<dbReference type="RefSeq" id="WP_081271163.1">
    <property type="nucleotide sequence ID" value="NZ_LVHG01000089.1"/>
</dbReference>
<evidence type="ECO:0000259" key="1">
    <source>
        <dbReference type="Pfam" id="PF14341"/>
    </source>
</evidence>
<protein>
    <submittedName>
        <fullName evidence="2">Pilus assembly protein PilX</fullName>
    </submittedName>
</protein>
<dbReference type="EMBL" id="LVHG01000089">
    <property type="protein sequence ID" value="OAK57759.1"/>
    <property type="molecule type" value="Genomic_DNA"/>
</dbReference>
<gene>
    <name evidence="2" type="ORF">A3K87_30075</name>
</gene>
<dbReference type="Proteomes" id="UP000077852">
    <property type="component" value="Unassembled WGS sequence"/>
</dbReference>